<dbReference type="AlphaFoldDB" id="A0A8H4VM03"/>
<accession>A0A8H4VM03</accession>
<sequence>MAITDSDNGTNHRGVYIGAIIAGVLLIVMLCCARTRSRRRATFAANNIAIGNSQVRYQTAASLNHRCGAPILPLHSQQPWTAPAPPYSPPSSPPAGTTPVQQNLASPTSPSFPVPVHAHDDPAFPIPSVRAPQVVPPTSPSAEPDVKGAIPLPANAPSTLVDRMREVQTLMLEIHTLESEGGSNNNERIQELQRRVAQLSRTDGNNASVGSSDPPPYFPPAR</sequence>
<feature type="compositionally biased region" description="Polar residues" evidence="1">
    <location>
        <begin position="199"/>
        <end position="211"/>
    </location>
</feature>
<dbReference type="EMBL" id="JAACJL010000034">
    <property type="protein sequence ID" value="KAF4615656.1"/>
    <property type="molecule type" value="Genomic_DNA"/>
</dbReference>
<keyword evidence="2" id="KW-0472">Membrane</keyword>
<organism evidence="3 4">
    <name type="scientific">Agrocybe pediades</name>
    <dbReference type="NCBI Taxonomy" id="84607"/>
    <lineage>
        <taxon>Eukaryota</taxon>
        <taxon>Fungi</taxon>
        <taxon>Dikarya</taxon>
        <taxon>Basidiomycota</taxon>
        <taxon>Agaricomycotina</taxon>
        <taxon>Agaricomycetes</taxon>
        <taxon>Agaricomycetidae</taxon>
        <taxon>Agaricales</taxon>
        <taxon>Agaricineae</taxon>
        <taxon>Strophariaceae</taxon>
        <taxon>Agrocybe</taxon>
    </lineage>
</organism>
<feature type="compositionally biased region" description="Pro residues" evidence="1">
    <location>
        <begin position="82"/>
        <end position="93"/>
    </location>
</feature>
<evidence type="ECO:0000256" key="2">
    <source>
        <dbReference type="SAM" id="Phobius"/>
    </source>
</evidence>
<feature type="compositionally biased region" description="Pro residues" evidence="1">
    <location>
        <begin position="213"/>
        <end position="222"/>
    </location>
</feature>
<comment type="caution">
    <text evidence="3">The sequence shown here is derived from an EMBL/GenBank/DDBJ whole genome shotgun (WGS) entry which is preliminary data.</text>
</comment>
<keyword evidence="2" id="KW-0812">Transmembrane</keyword>
<reference evidence="3 4" key="1">
    <citation type="submission" date="2019-12" db="EMBL/GenBank/DDBJ databases">
        <authorList>
            <person name="Floudas D."/>
            <person name="Bentzer J."/>
            <person name="Ahren D."/>
            <person name="Johansson T."/>
            <person name="Persson P."/>
            <person name="Tunlid A."/>
        </authorList>
    </citation>
    <scope>NUCLEOTIDE SEQUENCE [LARGE SCALE GENOMIC DNA]</scope>
    <source>
        <strain evidence="3 4">CBS 102.39</strain>
    </source>
</reference>
<keyword evidence="2" id="KW-1133">Transmembrane helix</keyword>
<gene>
    <name evidence="3" type="ORF">D9613_012536</name>
</gene>
<protein>
    <submittedName>
        <fullName evidence="3">Uncharacterized protein</fullName>
    </submittedName>
</protein>
<proteinExistence type="predicted"/>
<evidence type="ECO:0000313" key="4">
    <source>
        <dbReference type="Proteomes" id="UP000521872"/>
    </source>
</evidence>
<evidence type="ECO:0000313" key="3">
    <source>
        <dbReference type="EMBL" id="KAF4615656.1"/>
    </source>
</evidence>
<feature type="transmembrane region" description="Helical" evidence="2">
    <location>
        <begin position="15"/>
        <end position="33"/>
    </location>
</feature>
<keyword evidence="4" id="KW-1185">Reference proteome</keyword>
<dbReference type="Proteomes" id="UP000521872">
    <property type="component" value="Unassembled WGS sequence"/>
</dbReference>
<feature type="region of interest" description="Disordered" evidence="1">
    <location>
        <begin position="78"/>
        <end position="154"/>
    </location>
</feature>
<feature type="region of interest" description="Disordered" evidence="1">
    <location>
        <begin position="178"/>
        <end position="222"/>
    </location>
</feature>
<evidence type="ECO:0000256" key="1">
    <source>
        <dbReference type="SAM" id="MobiDB-lite"/>
    </source>
</evidence>
<feature type="compositionally biased region" description="Polar residues" evidence="1">
    <location>
        <begin position="100"/>
        <end position="111"/>
    </location>
</feature>
<name>A0A8H4VM03_9AGAR</name>